<keyword evidence="4 8" id="KW-0863">Zinc-finger</keyword>
<dbReference type="EMBL" id="JAATIQ010000183">
    <property type="protein sequence ID" value="KAF4372944.1"/>
    <property type="molecule type" value="Genomic_DNA"/>
</dbReference>
<feature type="transmembrane region" description="Helical" evidence="9">
    <location>
        <begin position="70"/>
        <end position="87"/>
    </location>
</feature>
<organism evidence="11 12">
    <name type="scientific">Cannabis sativa</name>
    <name type="common">Hemp</name>
    <name type="synonym">Marijuana</name>
    <dbReference type="NCBI Taxonomy" id="3483"/>
    <lineage>
        <taxon>Eukaryota</taxon>
        <taxon>Viridiplantae</taxon>
        <taxon>Streptophyta</taxon>
        <taxon>Embryophyta</taxon>
        <taxon>Tracheophyta</taxon>
        <taxon>Spermatophyta</taxon>
        <taxon>Magnoliopsida</taxon>
        <taxon>eudicotyledons</taxon>
        <taxon>Gunneridae</taxon>
        <taxon>Pentapetalae</taxon>
        <taxon>rosids</taxon>
        <taxon>fabids</taxon>
        <taxon>Rosales</taxon>
        <taxon>Cannabaceae</taxon>
        <taxon>Cannabis</taxon>
    </lineage>
</organism>
<dbReference type="InterPro" id="IPR053238">
    <property type="entry name" value="RING-H2_zinc_finger"/>
</dbReference>
<sequence length="295" mass="34352">MQYLNQTKEMITKITELAWSELSFPRLGPSGYITFERKNPKHVKINQDRTPNTEIPPQIQDRTMKGEKKTLLYLFLVFTTVLAYIGAQASPGNSSNVINHGDRMNSTSRWTEKNIFVMFILVIILILLVLLLIRELLKYNSDNEPAGNNVVGGEESVQLIVRSSGPVDVNPEVLRRFPTLQYWEVRNLVKIEEGFLRCEICFEEYQDHSEITIIPNCGHAFHSKCINRVLEEDMRCIFCRVNLSRDGDEYRYNTNSQEDGESLYTLRLPLWVWVNIVKIRERRSKIGLPLRRSRQ</sequence>
<dbReference type="SUPFAM" id="SSF57850">
    <property type="entry name" value="RING/U-box"/>
    <property type="match status" value="1"/>
</dbReference>
<keyword evidence="6" id="KW-0862">Zinc</keyword>
<keyword evidence="3" id="KW-0479">Metal-binding</keyword>
<evidence type="ECO:0000256" key="1">
    <source>
        <dbReference type="ARBA" id="ARBA00000900"/>
    </source>
</evidence>
<evidence type="ECO:0000313" key="12">
    <source>
        <dbReference type="Proteomes" id="UP000583929"/>
    </source>
</evidence>
<dbReference type="GO" id="GO:0008270">
    <property type="term" value="F:zinc ion binding"/>
    <property type="evidence" value="ECO:0007669"/>
    <property type="project" value="UniProtKB-KW"/>
</dbReference>
<evidence type="ECO:0000256" key="2">
    <source>
        <dbReference type="ARBA" id="ARBA00012483"/>
    </source>
</evidence>
<dbReference type="PROSITE" id="PS50089">
    <property type="entry name" value="ZF_RING_2"/>
    <property type="match status" value="1"/>
</dbReference>
<keyword evidence="12" id="KW-1185">Reference proteome</keyword>
<accession>A0A7J6FQF5</accession>
<dbReference type="PANTHER" id="PTHR14155:SF627">
    <property type="entry name" value="OS06G0192800 PROTEIN"/>
    <property type="match status" value="1"/>
</dbReference>
<name>A0A7J6FQF5_CANSA</name>
<dbReference type="Gene3D" id="3.30.40.10">
    <property type="entry name" value="Zinc/RING finger domain, C3HC4 (zinc finger)"/>
    <property type="match status" value="1"/>
</dbReference>
<reference evidence="11 12" key="1">
    <citation type="journal article" date="2020" name="bioRxiv">
        <title>Sequence and annotation of 42 cannabis genomes reveals extensive copy number variation in cannabinoid synthesis and pathogen resistance genes.</title>
        <authorList>
            <person name="Mckernan K.J."/>
            <person name="Helbert Y."/>
            <person name="Kane L.T."/>
            <person name="Ebling H."/>
            <person name="Zhang L."/>
            <person name="Liu B."/>
            <person name="Eaton Z."/>
            <person name="Mclaughlin S."/>
            <person name="Kingan S."/>
            <person name="Baybayan P."/>
            <person name="Concepcion G."/>
            <person name="Jordan M."/>
            <person name="Riva A."/>
            <person name="Barbazuk W."/>
            <person name="Harkins T."/>
        </authorList>
    </citation>
    <scope>NUCLEOTIDE SEQUENCE [LARGE SCALE GENOMIC DNA]</scope>
    <source>
        <strain evidence="12">cv. Jamaican Lion 4</strain>
        <tissue evidence="11">Leaf</tissue>
    </source>
</reference>
<comment type="caution">
    <text evidence="11">The sequence shown here is derived from an EMBL/GenBank/DDBJ whole genome shotgun (WGS) entry which is preliminary data.</text>
</comment>
<keyword evidence="9" id="KW-0472">Membrane</keyword>
<feature type="domain" description="RING-type" evidence="10">
    <location>
        <begin position="198"/>
        <end position="240"/>
    </location>
</feature>
<dbReference type="PANTHER" id="PTHR14155">
    <property type="entry name" value="RING FINGER DOMAIN-CONTAINING"/>
    <property type="match status" value="1"/>
</dbReference>
<dbReference type="Pfam" id="PF13639">
    <property type="entry name" value="zf-RING_2"/>
    <property type="match status" value="1"/>
</dbReference>
<protein>
    <recommendedName>
        <fullName evidence="2">RING-type E3 ubiquitin transferase</fullName>
        <ecNumber evidence="2">2.3.2.27</ecNumber>
    </recommendedName>
</protein>
<evidence type="ECO:0000256" key="8">
    <source>
        <dbReference type="PROSITE-ProRule" id="PRU00175"/>
    </source>
</evidence>
<proteinExistence type="inferred from homology"/>
<feature type="transmembrane region" description="Helical" evidence="9">
    <location>
        <begin position="115"/>
        <end position="133"/>
    </location>
</feature>
<evidence type="ECO:0000256" key="3">
    <source>
        <dbReference type="ARBA" id="ARBA00022723"/>
    </source>
</evidence>
<evidence type="ECO:0000256" key="6">
    <source>
        <dbReference type="ARBA" id="ARBA00022833"/>
    </source>
</evidence>
<keyword evidence="9" id="KW-0812">Transmembrane</keyword>
<dbReference type="GO" id="GO:0061630">
    <property type="term" value="F:ubiquitin protein ligase activity"/>
    <property type="evidence" value="ECO:0007669"/>
    <property type="project" value="UniProtKB-EC"/>
</dbReference>
<evidence type="ECO:0000256" key="5">
    <source>
        <dbReference type="ARBA" id="ARBA00022786"/>
    </source>
</evidence>
<dbReference type="SMART" id="SM00184">
    <property type="entry name" value="RING"/>
    <property type="match status" value="1"/>
</dbReference>
<comment type="catalytic activity">
    <reaction evidence="1">
        <text>S-ubiquitinyl-[E2 ubiquitin-conjugating enzyme]-L-cysteine + [acceptor protein]-L-lysine = [E2 ubiquitin-conjugating enzyme]-L-cysteine + N(6)-ubiquitinyl-[acceptor protein]-L-lysine.</text>
        <dbReference type="EC" id="2.3.2.27"/>
    </reaction>
</comment>
<evidence type="ECO:0000259" key="10">
    <source>
        <dbReference type="PROSITE" id="PS50089"/>
    </source>
</evidence>
<comment type="similarity">
    <text evidence="7">Belongs to the RING-type zinc finger family. ATL subfamily.</text>
</comment>
<keyword evidence="9" id="KW-1133">Transmembrane helix</keyword>
<evidence type="ECO:0000256" key="4">
    <source>
        <dbReference type="ARBA" id="ARBA00022771"/>
    </source>
</evidence>
<evidence type="ECO:0000256" key="7">
    <source>
        <dbReference type="ARBA" id="ARBA00024209"/>
    </source>
</evidence>
<gene>
    <name evidence="11" type="ORF">G4B88_018109</name>
</gene>
<evidence type="ECO:0000256" key="9">
    <source>
        <dbReference type="SAM" id="Phobius"/>
    </source>
</evidence>
<evidence type="ECO:0000313" key="11">
    <source>
        <dbReference type="EMBL" id="KAF4372944.1"/>
    </source>
</evidence>
<dbReference type="AlphaFoldDB" id="A0A7J6FQF5"/>
<dbReference type="InterPro" id="IPR013083">
    <property type="entry name" value="Znf_RING/FYVE/PHD"/>
</dbReference>
<dbReference type="Proteomes" id="UP000583929">
    <property type="component" value="Unassembled WGS sequence"/>
</dbReference>
<dbReference type="InterPro" id="IPR001841">
    <property type="entry name" value="Znf_RING"/>
</dbReference>
<dbReference type="EC" id="2.3.2.27" evidence="2"/>
<keyword evidence="5" id="KW-0833">Ubl conjugation pathway</keyword>